<dbReference type="EMBL" id="AP008230">
    <property type="protein sequence ID" value="BAE86170.1"/>
    <property type="molecule type" value="Genomic_DNA"/>
</dbReference>
<dbReference type="Proteomes" id="UP000001946">
    <property type="component" value="Chromosome"/>
</dbReference>
<dbReference type="AlphaFoldDB" id="Q24P72"/>
<gene>
    <name evidence="1" type="ordered locus">DSY4381</name>
</gene>
<protein>
    <submittedName>
        <fullName evidence="1">Uncharacterized protein</fullName>
    </submittedName>
</protein>
<dbReference type="HOGENOM" id="CLU_1164384_0_0_9"/>
<sequence length="249" mass="28291">MVIADFERLNIMRKIVFLAIIIVILPLTGCGNDTTKLPEDNNKDVQILNSSMNSGVKQFTNEIVPDWLYQSLQQKFNSATTSIKQEDITFILVNLKESDKSQVAAFVSIDRVNGYFILYEFRQGKYVEVYSKSEPVYGMQVYGGGKQLLAFISGHGGTGVQENSFHVIGYTSKGYSEIWSGIAEKFMFGGQVPDYRTIGSINLTMDNQTLVYSITEELYNKIDKPDKVEQTVEIYQYDTEQEKFVRIVK</sequence>
<dbReference type="KEGG" id="dsy:DSY4381"/>
<evidence type="ECO:0000313" key="2">
    <source>
        <dbReference type="Proteomes" id="UP000001946"/>
    </source>
</evidence>
<keyword evidence="2" id="KW-1185">Reference proteome</keyword>
<proteinExistence type="predicted"/>
<reference evidence="1 2" key="1">
    <citation type="journal article" date="2006" name="J. Bacteriol.">
        <title>Complete genome sequence of the dehalorespiring bacterium Desulfitobacterium hafniense Y51 and comparison with Dehalococcoides ethenogenes 195.</title>
        <authorList>
            <person name="Nonaka H."/>
            <person name="Keresztes G."/>
            <person name="Shinoda Y."/>
            <person name="Ikenaga Y."/>
            <person name="Abe M."/>
            <person name="Naito K."/>
            <person name="Inatomi K."/>
            <person name="Furukawa K."/>
            <person name="Inui M."/>
            <person name="Yukawa H."/>
        </authorList>
    </citation>
    <scope>NUCLEOTIDE SEQUENCE [LARGE SCALE GENOMIC DNA]</scope>
    <source>
        <strain evidence="1 2">Y51</strain>
    </source>
</reference>
<name>Q24P72_DESHY</name>
<evidence type="ECO:0000313" key="1">
    <source>
        <dbReference type="EMBL" id="BAE86170.1"/>
    </source>
</evidence>
<organism evidence="1 2">
    <name type="scientific">Desulfitobacterium hafniense (strain Y51)</name>
    <dbReference type="NCBI Taxonomy" id="138119"/>
    <lineage>
        <taxon>Bacteria</taxon>
        <taxon>Bacillati</taxon>
        <taxon>Bacillota</taxon>
        <taxon>Clostridia</taxon>
        <taxon>Eubacteriales</taxon>
        <taxon>Desulfitobacteriaceae</taxon>
        <taxon>Desulfitobacterium</taxon>
    </lineage>
</organism>
<dbReference type="eggNOG" id="ENOG5033K09">
    <property type="taxonomic scope" value="Bacteria"/>
</dbReference>
<accession>Q24P72</accession>